<dbReference type="EMBL" id="HG805852">
    <property type="protein sequence ID" value="CDW53392.1"/>
    <property type="molecule type" value="Genomic_DNA"/>
</dbReference>
<evidence type="ECO:0000313" key="6">
    <source>
        <dbReference type="EMBL" id="CDW53392.1"/>
    </source>
</evidence>
<dbReference type="GO" id="GO:0003735">
    <property type="term" value="F:structural constituent of ribosome"/>
    <property type="evidence" value="ECO:0007669"/>
    <property type="project" value="InterPro"/>
</dbReference>
<dbReference type="PANTHER" id="PTHR13528:SF2">
    <property type="entry name" value="LARGE RIBOSOMAL SUBUNIT PROTEIN BL28M"/>
    <property type="match status" value="1"/>
</dbReference>
<dbReference type="STRING" id="36087.A0A077YZ83"/>
<keyword evidence="3" id="KW-0687">Ribonucleoprotein</keyword>
<comment type="similarity">
    <text evidence="1">Belongs to the bacterial ribosomal protein bL28 family.</text>
</comment>
<keyword evidence="2" id="KW-0689">Ribosomal protein</keyword>
<dbReference type="PANTHER" id="PTHR13528">
    <property type="entry name" value="39S RIBOSOMAL PROTEIN L28, MITOCHONDRIAL"/>
    <property type="match status" value="1"/>
</dbReference>
<dbReference type="SUPFAM" id="SSF143800">
    <property type="entry name" value="L28p-like"/>
    <property type="match status" value="1"/>
</dbReference>
<evidence type="ECO:0000256" key="5">
    <source>
        <dbReference type="ARBA" id="ARBA00035538"/>
    </source>
</evidence>
<evidence type="ECO:0000256" key="3">
    <source>
        <dbReference type="ARBA" id="ARBA00023274"/>
    </source>
</evidence>
<gene>
    <name evidence="6" type="ORF">TTRE_0000165601</name>
</gene>
<evidence type="ECO:0000256" key="2">
    <source>
        <dbReference type="ARBA" id="ARBA00022980"/>
    </source>
</evidence>
<keyword evidence="7" id="KW-1185">Reference proteome</keyword>
<proteinExistence type="inferred from homology"/>
<name>A0A077YZ83_TRITR</name>
<dbReference type="GO" id="GO:0005762">
    <property type="term" value="C:mitochondrial large ribosomal subunit"/>
    <property type="evidence" value="ECO:0007669"/>
    <property type="project" value="TreeGrafter"/>
</dbReference>
<evidence type="ECO:0000313" key="7">
    <source>
        <dbReference type="Proteomes" id="UP000030665"/>
    </source>
</evidence>
<evidence type="ECO:0000256" key="4">
    <source>
        <dbReference type="ARBA" id="ARBA00035269"/>
    </source>
</evidence>
<sequence>MSIPRQRFVVTWDKAERLLRNIDIWKDPQSVVHRLPDFYKRRYWLNLLHNEEPVHWRPFTDLYTWDGKFCVRHENENYPVFVLYPPEADKGLWGGEGIVKGYRLMGIRPRKKRFLPRDWLPSYWFPKLMDRILYSEILDKYMKVTVTQRTMGLIDKYYGLDFYLLETPEPDLHSKLGCNLKRILLLALARRHFGDPTKSEEILEKYAKYIMPEEEAEWVGLDLNEACRKLQQQEQLVKPEPLIEVYRRQMAEEEEEAKREHKGVIGSLGRLISGRSSG</sequence>
<dbReference type="InterPro" id="IPR026569">
    <property type="entry name" value="Ribosomal_bL28"/>
</dbReference>
<reference evidence="6" key="1">
    <citation type="submission" date="2014-01" db="EMBL/GenBank/DDBJ databases">
        <authorList>
            <person name="Aslett M."/>
        </authorList>
    </citation>
    <scope>NUCLEOTIDE SEQUENCE</scope>
</reference>
<dbReference type="AlphaFoldDB" id="A0A077YZ83"/>
<dbReference type="InterPro" id="IPR034704">
    <property type="entry name" value="Ribosomal_bL28/bL31-like_sf"/>
</dbReference>
<dbReference type="Proteomes" id="UP000030665">
    <property type="component" value="Unassembled WGS sequence"/>
</dbReference>
<reference evidence="6" key="2">
    <citation type="submission" date="2014-03" db="EMBL/GenBank/DDBJ databases">
        <title>The whipworm genome and dual-species transcriptomics of an intimate host-pathogen interaction.</title>
        <authorList>
            <person name="Foth B.J."/>
            <person name="Tsai I.J."/>
            <person name="Reid A.J."/>
            <person name="Bancroft A.J."/>
            <person name="Nichol S."/>
            <person name="Tracey A."/>
            <person name="Holroyd N."/>
            <person name="Cotton J.A."/>
            <person name="Stanley E.J."/>
            <person name="Zarowiecki M."/>
            <person name="Liu J.Z."/>
            <person name="Huckvale T."/>
            <person name="Cooper P.J."/>
            <person name="Grencis R.K."/>
            <person name="Berriman M."/>
        </authorList>
    </citation>
    <scope>NUCLEOTIDE SEQUENCE [LARGE SCALE GENOMIC DNA]</scope>
</reference>
<dbReference type="OrthoDB" id="361870at2759"/>
<protein>
    <recommendedName>
        <fullName evidence="4">Large ribosomal subunit protein bL28m</fullName>
    </recommendedName>
    <alternativeName>
        <fullName evidence="5">39S ribosomal protein L28, mitochondrial</fullName>
    </alternativeName>
</protein>
<evidence type="ECO:0000256" key="1">
    <source>
        <dbReference type="ARBA" id="ARBA00008760"/>
    </source>
</evidence>
<accession>A0A077YZ83</accession>
<organism evidence="6 7">
    <name type="scientific">Trichuris trichiura</name>
    <name type="common">Whipworm</name>
    <name type="synonym">Trichocephalus trichiurus</name>
    <dbReference type="NCBI Taxonomy" id="36087"/>
    <lineage>
        <taxon>Eukaryota</taxon>
        <taxon>Metazoa</taxon>
        <taxon>Ecdysozoa</taxon>
        <taxon>Nematoda</taxon>
        <taxon>Enoplea</taxon>
        <taxon>Dorylaimia</taxon>
        <taxon>Trichinellida</taxon>
        <taxon>Trichuridae</taxon>
        <taxon>Trichuris</taxon>
    </lineage>
</organism>